<evidence type="ECO:0000313" key="1">
    <source>
        <dbReference type="EMBL" id="KAF2103707.1"/>
    </source>
</evidence>
<keyword evidence="2" id="KW-1185">Reference proteome</keyword>
<proteinExistence type="predicted"/>
<protein>
    <submittedName>
        <fullName evidence="1">Uncharacterized protein</fullName>
    </submittedName>
</protein>
<dbReference type="EMBL" id="ML978121">
    <property type="protein sequence ID" value="KAF2103707.1"/>
    <property type="molecule type" value="Genomic_DNA"/>
</dbReference>
<evidence type="ECO:0000313" key="2">
    <source>
        <dbReference type="Proteomes" id="UP000799772"/>
    </source>
</evidence>
<name>A0A9P4MDR0_9PEZI</name>
<reference evidence="1" key="1">
    <citation type="journal article" date="2020" name="Stud. Mycol.">
        <title>101 Dothideomycetes genomes: a test case for predicting lifestyles and emergence of pathogens.</title>
        <authorList>
            <person name="Haridas S."/>
            <person name="Albert R."/>
            <person name="Binder M."/>
            <person name="Bloem J."/>
            <person name="Labutti K."/>
            <person name="Salamov A."/>
            <person name="Andreopoulos B."/>
            <person name="Baker S."/>
            <person name="Barry K."/>
            <person name="Bills G."/>
            <person name="Bluhm B."/>
            <person name="Cannon C."/>
            <person name="Castanera R."/>
            <person name="Culley D."/>
            <person name="Daum C."/>
            <person name="Ezra D."/>
            <person name="Gonzalez J."/>
            <person name="Henrissat B."/>
            <person name="Kuo A."/>
            <person name="Liang C."/>
            <person name="Lipzen A."/>
            <person name="Lutzoni F."/>
            <person name="Magnuson J."/>
            <person name="Mondo S."/>
            <person name="Nolan M."/>
            <person name="Ohm R."/>
            <person name="Pangilinan J."/>
            <person name="Park H.-J."/>
            <person name="Ramirez L."/>
            <person name="Alfaro M."/>
            <person name="Sun H."/>
            <person name="Tritt A."/>
            <person name="Yoshinaga Y."/>
            <person name="Zwiers L.-H."/>
            <person name="Turgeon B."/>
            <person name="Goodwin S."/>
            <person name="Spatafora J."/>
            <person name="Crous P."/>
            <person name="Grigoriev I."/>
        </authorList>
    </citation>
    <scope>NUCLEOTIDE SEQUENCE</scope>
    <source>
        <strain evidence="1">CBS 133067</strain>
    </source>
</reference>
<dbReference type="Proteomes" id="UP000799772">
    <property type="component" value="Unassembled WGS sequence"/>
</dbReference>
<comment type="caution">
    <text evidence="1">The sequence shown here is derived from an EMBL/GenBank/DDBJ whole genome shotgun (WGS) entry which is preliminary data.</text>
</comment>
<organism evidence="1 2">
    <name type="scientific">Rhizodiscina lignyota</name>
    <dbReference type="NCBI Taxonomy" id="1504668"/>
    <lineage>
        <taxon>Eukaryota</taxon>
        <taxon>Fungi</taxon>
        <taxon>Dikarya</taxon>
        <taxon>Ascomycota</taxon>
        <taxon>Pezizomycotina</taxon>
        <taxon>Dothideomycetes</taxon>
        <taxon>Pleosporomycetidae</taxon>
        <taxon>Aulographales</taxon>
        <taxon>Rhizodiscinaceae</taxon>
        <taxon>Rhizodiscina</taxon>
    </lineage>
</organism>
<sequence>MAHLGPTYTYIPGPMCWKWSAEFHLLQCGHYVSTSQPQPCAQNCAQSCSVYDAFHCMQCVSTQDMIGVHPGEIANIQSRMRPAVAVSSAYAMRHRLVGTGTQSRSPGRISLERDNRILYGKKPHSTQGKFGPSKGVTKTFRLEFDNDGDVVMQEEAPDSSFIMAFTGTGLCQLRKTGF</sequence>
<accession>A0A9P4MDR0</accession>
<dbReference type="AlphaFoldDB" id="A0A9P4MDR0"/>
<gene>
    <name evidence="1" type="ORF">NA57DRAFT_50577</name>
</gene>